<sequence>MPRGRKKQNVLTLEEQLVTVNERIQEVENELKQLRSQRKEIQEKIEEQEKETLFRAVVASGRTVEDVLAILKAQDQKEEQ</sequence>
<evidence type="ECO:0000313" key="2">
    <source>
        <dbReference type="EMBL" id="PLT54501.1"/>
    </source>
</evidence>
<organism evidence="2 4">
    <name type="scientific">Mediterraneibacter gnavus</name>
    <name type="common">Ruminococcus gnavus</name>
    <dbReference type="NCBI Taxonomy" id="33038"/>
    <lineage>
        <taxon>Bacteria</taxon>
        <taxon>Bacillati</taxon>
        <taxon>Bacillota</taxon>
        <taxon>Clostridia</taxon>
        <taxon>Lachnospirales</taxon>
        <taxon>Lachnospiraceae</taxon>
        <taxon>Mediterraneibacter</taxon>
    </lineage>
</organism>
<proteinExistence type="predicted"/>
<protein>
    <recommendedName>
        <fullName evidence="6">Flagellar export protein FliJ</fullName>
    </recommendedName>
</protein>
<evidence type="ECO:0008006" key="6">
    <source>
        <dbReference type="Google" id="ProtNLM"/>
    </source>
</evidence>
<gene>
    <name evidence="2" type="ORF">CDL18_09505</name>
    <name evidence="3" type="ORF">DXC31_17045</name>
</gene>
<evidence type="ECO:0000313" key="3">
    <source>
        <dbReference type="EMBL" id="RGM16581.1"/>
    </source>
</evidence>
<accession>A0A2N5NHB8</accession>
<evidence type="ECO:0000313" key="4">
    <source>
        <dbReference type="Proteomes" id="UP000234849"/>
    </source>
</evidence>
<reference evidence="3 5" key="2">
    <citation type="submission" date="2018-08" db="EMBL/GenBank/DDBJ databases">
        <title>A genome reference for cultivated species of the human gut microbiota.</title>
        <authorList>
            <person name="Zou Y."/>
            <person name="Xue W."/>
            <person name="Luo G."/>
        </authorList>
    </citation>
    <scope>NUCLEOTIDE SEQUENCE [LARGE SCALE GENOMIC DNA]</scope>
    <source>
        <strain evidence="3 5">TF01-20-2</strain>
    </source>
</reference>
<dbReference type="EMBL" id="NIHM01000012">
    <property type="protein sequence ID" value="PLT54501.1"/>
    <property type="molecule type" value="Genomic_DNA"/>
</dbReference>
<dbReference type="RefSeq" id="WP_044986734.1">
    <property type="nucleotide sequence ID" value="NZ_AP031447.1"/>
</dbReference>
<evidence type="ECO:0000256" key="1">
    <source>
        <dbReference type="SAM" id="Coils"/>
    </source>
</evidence>
<dbReference type="AlphaFoldDB" id="A0A2N5NHB8"/>
<dbReference type="EMBL" id="QSSX01000080">
    <property type="protein sequence ID" value="RGM16581.1"/>
    <property type="molecule type" value="Genomic_DNA"/>
</dbReference>
<feature type="coiled-coil region" evidence="1">
    <location>
        <begin position="10"/>
        <end position="51"/>
    </location>
</feature>
<dbReference type="Proteomes" id="UP000260808">
    <property type="component" value="Unassembled WGS sequence"/>
</dbReference>
<comment type="caution">
    <text evidence="2">The sequence shown here is derived from an EMBL/GenBank/DDBJ whole genome shotgun (WGS) entry which is preliminary data.</text>
</comment>
<name>A0A2N5NHB8_MEDGN</name>
<evidence type="ECO:0000313" key="5">
    <source>
        <dbReference type="Proteomes" id="UP000260808"/>
    </source>
</evidence>
<reference evidence="2 4" key="1">
    <citation type="journal article" date="2017" name="Genome Med.">
        <title>A novel Ruminococcus gnavus clade enriched in inflammatory bowel disease patients.</title>
        <authorList>
            <person name="Hall A.B."/>
            <person name="Yassour M."/>
            <person name="Sauk J."/>
            <person name="Garner A."/>
            <person name="Jiang X."/>
            <person name="Arthur T."/>
            <person name="Lagoudas G.K."/>
            <person name="Vatanen T."/>
            <person name="Fornelos N."/>
            <person name="Wilson R."/>
            <person name="Bertha M."/>
            <person name="Cohen M."/>
            <person name="Garber J."/>
            <person name="Khalili H."/>
            <person name="Gevers D."/>
            <person name="Ananthakrishnan A.N."/>
            <person name="Kugathasan S."/>
            <person name="Lander E.S."/>
            <person name="Blainey P."/>
            <person name="Vlamakis H."/>
            <person name="Xavier R.J."/>
            <person name="Huttenhower C."/>
        </authorList>
    </citation>
    <scope>NUCLEOTIDE SEQUENCE [LARGE SCALE GENOMIC DNA]</scope>
    <source>
        <strain evidence="2 4">RJX1118</strain>
    </source>
</reference>
<keyword evidence="1" id="KW-0175">Coiled coil</keyword>
<dbReference type="Proteomes" id="UP000234849">
    <property type="component" value="Unassembled WGS sequence"/>
</dbReference>